<dbReference type="InterPro" id="IPR002539">
    <property type="entry name" value="MaoC-like_dom"/>
</dbReference>
<dbReference type="GO" id="GO:0044594">
    <property type="term" value="F:17-beta-hydroxysteroid dehydrogenase (NAD+) activity"/>
    <property type="evidence" value="ECO:0007669"/>
    <property type="project" value="TreeGrafter"/>
</dbReference>
<proteinExistence type="inferred from homology"/>
<dbReference type="PANTHER" id="PTHR13078">
    <property type="entry name" value="PEROXISOMAL MULTIFUNCTIONAL ENZYME TYPE 2-RELATED"/>
    <property type="match status" value="1"/>
</dbReference>
<feature type="domain" description="MaoC-like" evidence="2">
    <location>
        <begin position="172"/>
        <end position="273"/>
    </location>
</feature>
<evidence type="ECO:0000313" key="5">
    <source>
        <dbReference type="Proteomes" id="UP000283644"/>
    </source>
</evidence>
<keyword evidence="5" id="KW-1185">Reference proteome</keyword>
<dbReference type="Pfam" id="PF22622">
    <property type="entry name" value="MFE-2_hydrat-2_N"/>
    <property type="match status" value="1"/>
</dbReference>
<protein>
    <submittedName>
        <fullName evidence="4">3-alpha,7-alpha, 12-alpha-trihydroxy-5-beta-cholest-24-enoyl-CoA hydratase</fullName>
    </submittedName>
</protein>
<organism evidence="4 5">
    <name type="scientific">Nocardioides immobilis</name>
    <dbReference type="NCBI Taxonomy" id="2049295"/>
    <lineage>
        <taxon>Bacteria</taxon>
        <taxon>Bacillati</taxon>
        <taxon>Actinomycetota</taxon>
        <taxon>Actinomycetes</taxon>
        <taxon>Propionibacteriales</taxon>
        <taxon>Nocardioidaceae</taxon>
        <taxon>Nocardioides</taxon>
    </lineage>
</organism>
<dbReference type="Proteomes" id="UP000283644">
    <property type="component" value="Unassembled WGS sequence"/>
</dbReference>
<feature type="domain" description="Peroxisomal multifunctional enzyme type 2-like N-terminal" evidence="3">
    <location>
        <begin position="18"/>
        <end position="156"/>
    </location>
</feature>
<dbReference type="PANTHER" id="PTHR13078:SF59">
    <property type="entry name" value="ENOYL-COA HYDRATASE CHSH3"/>
    <property type="match status" value="1"/>
</dbReference>
<gene>
    <name evidence="4" type="ORF">D0Z08_25790</name>
</gene>
<comment type="similarity">
    <text evidence="1">Belongs to the enoyl-CoA hydratase/isomerase family.</text>
</comment>
<dbReference type="Pfam" id="PF01575">
    <property type="entry name" value="MaoC_dehydratas"/>
    <property type="match status" value="1"/>
</dbReference>
<evidence type="ECO:0000256" key="1">
    <source>
        <dbReference type="ARBA" id="ARBA00005254"/>
    </source>
</evidence>
<dbReference type="CDD" id="cd03448">
    <property type="entry name" value="HDE_HSD"/>
    <property type="match status" value="1"/>
</dbReference>
<dbReference type="GO" id="GO:0004300">
    <property type="term" value="F:enoyl-CoA hydratase activity"/>
    <property type="evidence" value="ECO:0007669"/>
    <property type="project" value="TreeGrafter"/>
</dbReference>
<sequence length="297" mass="30955">MPIDPSVAIGADLGSREFSWTESDVLLYHLGIGAGSRKGDNVSPAALRYTLDGPALQVLPSFGVVVPTFHETDPPPLDLPGCDINLAQVVHGSQSISVSGPIPTSGSATVSTTLTDIWDKGKAAVIWQESVVVARTENGASGEELWRTTSSIFVRGEGGWGGDRGSSAPVAVPERAADHESSYDVTPQQALLYRLCGDRNPLHADPDFAKTAGFPAPILHGLCSYGIVLRELTDGLLGGDATLVRGFGGRFTGVVFPGETIRVLGWREGDRILASASIAGGERGGSPVLSDVAIDLA</sequence>
<accession>A0A417XUI4</accession>
<name>A0A417XUI4_9ACTN</name>
<dbReference type="GO" id="GO:0003857">
    <property type="term" value="F:(3S)-3-hydroxyacyl-CoA dehydrogenase (NAD+) activity"/>
    <property type="evidence" value="ECO:0007669"/>
    <property type="project" value="TreeGrafter"/>
</dbReference>
<evidence type="ECO:0000259" key="3">
    <source>
        <dbReference type="Pfam" id="PF22622"/>
    </source>
</evidence>
<dbReference type="InterPro" id="IPR029069">
    <property type="entry name" value="HotDog_dom_sf"/>
</dbReference>
<dbReference type="OrthoDB" id="5522043at2"/>
<dbReference type="GO" id="GO:0006635">
    <property type="term" value="P:fatty acid beta-oxidation"/>
    <property type="evidence" value="ECO:0007669"/>
    <property type="project" value="TreeGrafter"/>
</dbReference>
<dbReference type="InterPro" id="IPR054357">
    <property type="entry name" value="MFE-2_N"/>
</dbReference>
<evidence type="ECO:0000259" key="2">
    <source>
        <dbReference type="Pfam" id="PF01575"/>
    </source>
</evidence>
<comment type="caution">
    <text evidence="4">The sequence shown here is derived from an EMBL/GenBank/DDBJ whole genome shotgun (WGS) entry which is preliminary data.</text>
</comment>
<dbReference type="EMBL" id="QXGH01000035">
    <property type="protein sequence ID" value="RHW24138.1"/>
    <property type="molecule type" value="Genomic_DNA"/>
</dbReference>
<dbReference type="Gene3D" id="3.10.129.10">
    <property type="entry name" value="Hotdog Thioesterase"/>
    <property type="match status" value="2"/>
</dbReference>
<dbReference type="SUPFAM" id="SSF54637">
    <property type="entry name" value="Thioesterase/thiol ester dehydrase-isomerase"/>
    <property type="match status" value="2"/>
</dbReference>
<dbReference type="AlphaFoldDB" id="A0A417XUI4"/>
<dbReference type="RefSeq" id="WP_118928157.1">
    <property type="nucleotide sequence ID" value="NZ_QXGH01000035.1"/>
</dbReference>
<reference evidence="4 5" key="1">
    <citation type="submission" date="2018-09" db="EMBL/GenBank/DDBJ databases">
        <title>Genome sequencing of Nocardioides immobilis CCTCC AB 2017083 for comparison to Nocardioides silvaticus.</title>
        <authorList>
            <person name="Li C."/>
            <person name="Wang G."/>
        </authorList>
    </citation>
    <scope>NUCLEOTIDE SEQUENCE [LARGE SCALE GENOMIC DNA]</scope>
    <source>
        <strain evidence="4 5">CCTCC AB 2017083</strain>
    </source>
</reference>
<evidence type="ECO:0000313" key="4">
    <source>
        <dbReference type="EMBL" id="RHW24138.1"/>
    </source>
</evidence>